<dbReference type="OrthoDB" id="3590765at2759"/>
<feature type="signal peptide" evidence="1">
    <location>
        <begin position="1"/>
        <end position="22"/>
    </location>
</feature>
<gene>
    <name evidence="2" type="ORF">PMG11_00461</name>
</gene>
<accession>A0A0F7TBZ9</accession>
<dbReference type="Proteomes" id="UP000042958">
    <property type="component" value="Unassembled WGS sequence"/>
</dbReference>
<sequence>MKVLTPVKILLFLCFLLGMLNATMIRPAAESAIYRLASLGGGILAGHTISHKPEGSARDKPQPHAWTLRSGVYTPRELVEGFAPLLDTVVYRLGEDAPNTRPARALLLDNVAHNLATNARESTLPFQKDVPDHSRREIKEQAEKIGKALVQWAREAVNGPFDPNLDIRSPCENHLLIPVNVDLMFGRRSQPHLMQLFNEYMHQMVLLRDALLPFRNFEDVLVPVDGKAARGIRHLEPSRAQFLTGLFTKSVTQASVLAYAKALLAPDLPRTQTGGYGFQYEYGSILPAVLSGGETPYHLLEYVPAKIDPSQKNILFDYEFSDYYTAPRPEIPAGAKVQGEELLKFRSESASVGVQSASLGLVPSAESNPVRQVELRLELSNGKCVGVDVGQIARGHRYAYQALTGNDVNLEDKPAIVHSALDILLHPESGLITAKQGGVHVIPAEAPIIALALLGKLYPENVVLLPEDGHLSQTEKAGKGFEPKFIIWGGVKSGGYKGRF</sequence>
<protein>
    <submittedName>
        <fullName evidence="2">Uncharacterized protein</fullName>
    </submittedName>
</protein>
<name>A0A0F7TBZ9_PENBI</name>
<evidence type="ECO:0000313" key="3">
    <source>
        <dbReference type="Proteomes" id="UP000042958"/>
    </source>
</evidence>
<dbReference type="AlphaFoldDB" id="A0A0F7TBZ9"/>
<organism evidence="2 3">
    <name type="scientific">Penicillium brasilianum</name>
    <dbReference type="NCBI Taxonomy" id="104259"/>
    <lineage>
        <taxon>Eukaryota</taxon>
        <taxon>Fungi</taxon>
        <taxon>Dikarya</taxon>
        <taxon>Ascomycota</taxon>
        <taxon>Pezizomycotina</taxon>
        <taxon>Eurotiomycetes</taxon>
        <taxon>Eurotiomycetidae</taxon>
        <taxon>Eurotiales</taxon>
        <taxon>Aspergillaceae</taxon>
        <taxon>Penicillium</taxon>
    </lineage>
</organism>
<keyword evidence="3" id="KW-1185">Reference proteome</keyword>
<evidence type="ECO:0000256" key="1">
    <source>
        <dbReference type="SAM" id="SignalP"/>
    </source>
</evidence>
<proteinExistence type="predicted"/>
<feature type="chain" id="PRO_5002522325" evidence="1">
    <location>
        <begin position="23"/>
        <end position="500"/>
    </location>
</feature>
<dbReference type="EMBL" id="CDHK01000001">
    <property type="protein sequence ID" value="CEJ54139.1"/>
    <property type="molecule type" value="Genomic_DNA"/>
</dbReference>
<keyword evidence="1" id="KW-0732">Signal</keyword>
<reference evidence="3" key="1">
    <citation type="journal article" date="2015" name="Genome Announc.">
        <title>Draft genome sequence of the fungus Penicillium brasilianum MG11.</title>
        <authorList>
            <person name="Horn F."/>
            <person name="Linde J."/>
            <person name="Mattern D.J."/>
            <person name="Walther G."/>
            <person name="Guthke R."/>
            <person name="Brakhage A.A."/>
            <person name="Valiante V."/>
        </authorList>
    </citation>
    <scope>NUCLEOTIDE SEQUENCE [LARGE SCALE GENOMIC DNA]</scope>
    <source>
        <strain evidence="3">MG11</strain>
    </source>
</reference>
<evidence type="ECO:0000313" key="2">
    <source>
        <dbReference type="EMBL" id="CEJ54139.1"/>
    </source>
</evidence>